<evidence type="ECO:0000313" key="2">
    <source>
        <dbReference type="Proteomes" id="UP000095287"/>
    </source>
</evidence>
<reference evidence="3" key="1">
    <citation type="submission" date="2016-11" db="UniProtKB">
        <authorList>
            <consortium name="WormBaseParasite"/>
        </authorList>
    </citation>
    <scope>IDENTIFICATION</scope>
</reference>
<evidence type="ECO:0000313" key="3">
    <source>
        <dbReference type="WBParaSite" id="L893_g28446.t1"/>
    </source>
</evidence>
<name>A0A1I7ZP87_9BILA</name>
<organism evidence="2 3">
    <name type="scientific">Steinernema glaseri</name>
    <dbReference type="NCBI Taxonomy" id="37863"/>
    <lineage>
        <taxon>Eukaryota</taxon>
        <taxon>Metazoa</taxon>
        <taxon>Ecdysozoa</taxon>
        <taxon>Nematoda</taxon>
        <taxon>Chromadorea</taxon>
        <taxon>Rhabditida</taxon>
        <taxon>Tylenchina</taxon>
        <taxon>Panagrolaimomorpha</taxon>
        <taxon>Strongyloidoidea</taxon>
        <taxon>Steinernematidae</taxon>
        <taxon>Steinernema</taxon>
    </lineage>
</organism>
<feature type="region of interest" description="Disordered" evidence="1">
    <location>
        <begin position="39"/>
        <end position="60"/>
    </location>
</feature>
<dbReference type="AlphaFoldDB" id="A0A1I7ZP87"/>
<evidence type="ECO:0000256" key="1">
    <source>
        <dbReference type="SAM" id="MobiDB-lite"/>
    </source>
</evidence>
<keyword evidence="2" id="KW-1185">Reference proteome</keyword>
<dbReference type="Proteomes" id="UP000095287">
    <property type="component" value="Unplaced"/>
</dbReference>
<protein>
    <submittedName>
        <fullName evidence="3">Secreted protein</fullName>
    </submittedName>
</protein>
<dbReference type="WBParaSite" id="L893_g28446.t1">
    <property type="protein sequence ID" value="L893_g28446.t1"/>
    <property type="gene ID" value="L893_g28446"/>
</dbReference>
<proteinExistence type="predicted"/>
<accession>A0A1I7ZP87</accession>
<sequence length="128" mass="14453">MVQAHPGAIIFSWYIPVLTGCGIVWERLPRKCSQADCKSRSSATQHRRRDQDLAASRNGPRKVNGCNHRSVWDRLQGLWHPGLYLARKFSSLGLDLEFSEKFTAFRESIYSSAGTISTGIILLAVLRY</sequence>